<organism evidence="2 3">
    <name type="scientific">Sneathiella litorea</name>
    <dbReference type="NCBI Taxonomy" id="2606216"/>
    <lineage>
        <taxon>Bacteria</taxon>
        <taxon>Pseudomonadati</taxon>
        <taxon>Pseudomonadota</taxon>
        <taxon>Alphaproteobacteria</taxon>
        <taxon>Sneathiellales</taxon>
        <taxon>Sneathiellaceae</taxon>
        <taxon>Sneathiella</taxon>
    </lineage>
</organism>
<dbReference type="RefSeq" id="WP_161315676.1">
    <property type="nucleotide sequence ID" value="NZ_WTUW01000002.1"/>
</dbReference>
<dbReference type="InterPro" id="IPR029045">
    <property type="entry name" value="ClpP/crotonase-like_dom_sf"/>
</dbReference>
<gene>
    <name evidence="2" type="ORF">GQE98_10945</name>
</gene>
<evidence type="ECO:0000313" key="2">
    <source>
        <dbReference type="EMBL" id="MZR31150.1"/>
    </source>
</evidence>
<dbReference type="EC" id="4.2.1.17" evidence="2"/>
<reference evidence="2 3" key="1">
    <citation type="submission" date="2019-12" db="EMBL/GenBank/DDBJ databases">
        <title>Snethiella sp. nov. sp. isolated from sea sand.</title>
        <authorList>
            <person name="Kim J."/>
            <person name="Jeong S.E."/>
            <person name="Jung H.S."/>
            <person name="Jeon C.O."/>
        </authorList>
    </citation>
    <scope>NUCLEOTIDE SEQUENCE [LARGE SCALE GENOMIC DNA]</scope>
    <source>
        <strain evidence="2 3">DP05</strain>
    </source>
</reference>
<dbReference type="GO" id="GO:0004300">
    <property type="term" value="F:enoyl-CoA hydratase activity"/>
    <property type="evidence" value="ECO:0007669"/>
    <property type="project" value="UniProtKB-EC"/>
</dbReference>
<comment type="similarity">
    <text evidence="1">Belongs to the enoyl-CoA hydratase/isomerase family.</text>
</comment>
<dbReference type="Gene3D" id="3.90.226.10">
    <property type="entry name" value="2-enoyl-CoA Hydratase, Chain A, domain 1"/>
    <property type="match status" value="1"/>
</dbReference>
<dbReference type="InterPro" id="IPR001753">
    <property type="entry name" value="Enoyl-CoA_hydra/iso"/>
</dbReference>
<keyword evidence="2" id="KW-0413">Isomerase</keyword>
<comment type="caution">
    <text evidence="2">The sequence shown here is derived from an EMBL/GenBank/DDBJ whole genome shotgun (WGS) entry which is preliminary data.</text>
</comment>
<evidence type="ECO:0000256" key="1">
    <source>
        <dbReference type="ARBA" id="ARBA00005254"/>
    </source>
</evidence>
<dbReference type="GO" id="GO:0016853">
    <property type="term" value="F:isomerase activity"/>
    <property type="evidence" value="ECO:0007669"/>
    <property type="project" value="UniProtKB-KW"/>
</dbReference>
<proteinExistence type="inferred from homology"/>
<sequence length="264" mass="28821">MSEESAVLHFSTDGIATITLNRPDLHNAFDEELIERLGDMFEDVGHQDGVRAVVVAAAGKSFCAGADLNWMKRAAHFTEEDNLEDSRALGRMLKNLHAIPKPTIALVQGAAYGGGLGLVAACDIAIGVKAAKFCLSEVKLGLLPAMISPYVVEAIGIRACRRYFLTAEVFDAAEAHRLGLLHEVVEDVHHLAEARDRLLDLIMKNAPGAMADSKDLIYTVADRPIEQEVIEETAELIASRRATDEGKEGVEAFLEKRKPNWHII</sequence>
<dbReference type="InterPro" id="IPR014748">
    <property type="entry name" value="Enoyl-CoA_hydra_C"/>
</dbReference>
<accession>A0A6L8W9P8</accession>
<protein>
    <submittedName>
        <fullName evidence="2">Enoyl-CoA hydratase/isomerase family protein</fullName>
        <ecNumber evidence="2">4.2.1.17</ecNumber>
    </submittedName>
</protein>
<keyword evidence="3" id="KW-1185">Reference proteome</keyword>
<dbReference type="SUPFAM" id="SSF52096">
    <property type="entry name" value="ClpP/crotonase"/>
    <property type="match status" value="1"/>
</dbReference>
<name>A0A6L8W9P8_9PROT</name>
<dbReference type="PANTHER" id="PTHR42964">
    <property type="entry name" value="ENOYL-COA HYDRATASE"/>
    <property type="match status" value="1"/>
</dbReference>
<dbReference type="GO" id="GO:0008300">
    <property type="term" value="P:isoprenoid catabolic process"/>
    <property type="evidence" value="ECO:0007669"/>
    <property type="project" value="TreeGrafter"/>
</dbReference>
<dbReference type="InterPro" id="IPR051683">
    <property type="entry name" value="Enoyl-CoA_Hydratase/Isomerase"/>
</dbReference>
<evidence type="ECO:0000313" key="3">
    <source>
        <dbReference type="Proteomes" id="UP000476030"/>
    </source>
</evidence>
<dbReference type="Gene3D" id="1.10.12.10">
    <property type="entry name" value="Lyase 2-enoyl-coa Hydratase, Chain A, domain 2"/>
    <property type="match status" value="1"/>
</dbReference>
<dbReference type="CDD" id="cd06558">
    <property type="entry name" value="crotonase-like"/>
    <property type="match status" value="1"/>
</dbReference>
<dbReference type="Pfam" id="PF00378">
    <property type="entry name" value="ECH_1"/>
    <property type="match status" value="1"/>
</dbReference>
<dbReference type="EMBL" id="WTUW01000002">
    <property type="protein sequence ID" value="MZR31150.1"/>
    <property type="molecule type" value="Genomic_DNA"/>
</dbReference>
<dbReference type="AlphaFoldDB" id="A0A6L8W9P8"/>
<dbReference type="PANTHER" id="PTHR42964:SF1">
    <property type="entry name" value="POLYKETIDE BIOSYNTHESIS ENOYL-COA HYDRATASE PKSH-RELATED"/>
    <property type="match status" value="1"/>
</dbReference>
<keyword evidence="2" id="KW-0456">Lyase</keyword>
<dbReference type="Proteomes" id="UP000476030">
    <property type="component" value="Unassembled WGS sequence"/>
</dbReference>